<dbReference type="EMBL" id="CM045769">
    <property type="protein sequence ID" value="KAI7995769.1"/>
    <property type="molecule type" value="Genomic_DNA"/>
</dbReference>
<sequence length="206" mass="23059">MEGWKEASPMINPKSEAKVVALRGKLYVFGGGSDCGGDWVEHSIVAYEYDVAHNSWLDFKFNPFLFTLSQPVVVGNMLYCVDHELNAYNLDNKMLFSGPIEDLQIDHHLRCGDYLFTSSLLHLAEDRFCLLRVFPVGSQSCLHCTILQVAKGNDINGKGCLSTSVLSLTACCRNAVSISFVSWPMDYFIECSLRYYVTLMISKSNA</sequence>
<reference evidence="1 2" key="1">
    <citation type="journal article" date="2022" name="Plant J.">
        <title>Chromosome-level genome of Camellia lanceoleosa provides a valuable resource for understanding genome evolution and self-incompatibility.</title>
        <authorList>
            <person name="Gong W."/>
            <person name="Xiao S."/>
            <person name="Wang L."/>
            <person name="Liao Z."/>
            <person name="Chang Y."/>
            <person name="Mo W."/>
            <person name="Hu G."/>
            <person name="Li W."/>
            <person name="Zhao G."/>
            <person name="Zhu H."/>
            <person name="Hu X."/>
            <person name="Ji K."/>
            <person name="Xiang X."/>
            <person name="Song Q."/>
            <person name="Yuan D."/>
            <person name="Jin S."/>
            <person name="Zhang L."/>
        </authorList>
    </citation>
    <scope>NUCLEOTIDE SEQUENCE [LARGE SCALE GENOMIC DNA]</scope>
    <source>
        <strain evidence="1">SQ_2022a</strain>
    </source>
</reference>
<keyword evidence="2" id="KW-1185">Reference proteome</keyword>
<proteinExistence type="predicted"/>
<dbReference type="Proteomes" id="UP001060215">
    <property type="component" value="Chromosome 12"/>
</dbReference>
<organism evidence="1 2">
    <name type="scientific">Camellia lanceoleosa</name>
    <dbReference type="NCBI Taxonomy" id="1840588"/>
    <lineage>
        <taxon>Eukaryota</taxon>
        <taxon>Viridiplantae</taxon>
        <taxon>Streptophyta</taxon>
        <taxon>Embryophyta</taxon>
        <taxon>Tracheophyta</taxon>
        <taxon>Spermatophyta</taxon>
        <taxon>Magnoliopsida</taxon>
        <taxon>eudicotyledons</taxon>
        <taxon>Gunneridae</taxon>
        <taxon>Pentapetalae</taxon>
        <taxon>asterids</taxon>
        <taxon>Ericales</taxon>
        <taxon>Theaceae</taxon>
        <taxon>Camellia</taxon>
    </lineage>
</organism>
<comment type="caution">
    <text evidence="1">The sequence shown here is derived from an EMBL/GenBank/DDBJ whole genome shotgun (WGS) entry which is preliminary data.</text>
</comment>
<protein>
    <submittedName>
        <fullName evidence="1">Uncharacterized protein</fullName>
    </submittedName>
</protein>
<name>A0ACC0G4D3_9ERIC</name>
<evidence type="ECO:0000313" key="1">
    <source>
        <dbReference type="EMBL" id="KAI7995769.1"/>
    </source>
</evidence>
<evidence type="ECO:0000313" key="2">
    <source>
        <dbReference type="Proteomes" id="UP001060215"/>
    </source>
</evidence>
<accession>A0ACC0G4D3</accession>
<gene>
    <name evidence="1" type="ORF">LOK49_LG11G00673</name>
</gene>